<evidence type="ECO:0000313" key="3">
    <source>
        <dbReference type="EMBL" id="MFC0407838.1"/>
    </source>
</evidence>
<feature type="transmembrane region" description="Helical" evidence="1">
    <location>
        <begin position="21"/>
        <end position="42"/>
    </location>
</feature>
<proteinExistence type="predicted"/>
<dbReference type="Proteomes" id="UP001589865">
    <property type="component" value="Unassembled WGS sequence"/>
</dbReference>
<evidence type="ECO:0000259" key="2">
    <source>
        <dbReference type="Pfam" id="PF09976"/>
    </source>
</evidence>
<dbReference type="RefSeq" id="WP_377043565.1">
    <property type="nucleotide sequence ID" value="NZ_JBHLUN010000005.1"/>
</dbReference>
<protein>
    <submittedName>
        <fullName evidence="3">Tetratricopeptide repeat protein</fullName>
    </submittedName>
</protein>
<gene>
    <name evidence="3" type="ORF">ACFFGY_06225</name>
</gene>
<keyword evidence="1" id="KW-1133">Transmembrane helix</keyword>
<sequence length="216" mass="23634">MADIYDELQEEMRAERMRRLAKRWGGVFAVAALVVVAGVGGWQGLRWYRGNQAEQTAEMFLAVSQSAEQQGGELGPIGDRFAAMVPKAPEGYRILARLRAAALKAESGDRDAALRLWDEVAQDRDAPPLYRDLGSLMWVLHGLDTQDPALLSGRIAPLAAIDSPWRSSARELQGLVSIRQGQRDEARRTFQALAADITAPQGIRDRAARLAAGLEG</sequence>
<evidence type="ECO:0000313" key="4">
    <source>
        <dbReference type="Proteomes" id="UP001589865"/>
    </source>
</evidence>
<dbReference type="EMBL" id="JBHLUN010000005">
    <property type="protein sequence ID" value="MFC0407838.1"/>
    <property type="molecule type" value="Genomic_DNA"/>
</dbReference>
<dbReference type="InterPro" id="IPR018704">
    <property type="entry name" value="SecYEG/CpoB_TPR"/>
</dbReference>
<dbReference type="Pfam" id="PF09976">
    <property type="entry name" value="TPR_21"/>
    <property type="match status" value="1"/>
</dbReference>
<keyword evidence="1" id="KW-0812">Transmembrane</keyword>
<accession>A0ABV6JQ33</accession>
<keyword evidence="1" id="KW-0472">Membrane</keyword>
<feature type="domain" description="Ancillary SecYEG translocon subunit/Cell division coordinator CpoB TPR" evidence="2">
    <location>
        <begin position="22"/>
        <end position="197"/>
    </location>
</feature>
<organism evidence="3 4">
    <name type="scientific">Roseomonas elaeocarpi</name>
    <dbReference type="NCBI Taxonomy" id="907779"/>
    <lineage>
        <taxon>Bacteria</taxon>
        <taxon>Pseudomonadati</taxon>
        <taxon>Pseudomonadota</taxon>
        <taxon>Alphaproteobacteria</taxon>
        <taxon>Acetobacterales</taxon>
        <taxon>Roseomonadaceae</taxon>
        <taxon>Roseomonas</taxon>
    </lineage>
</organism>
<name>A0ABV6JQ33_9PROT</name>
<evidence type="ECO:0000256" key="1">
    <source>
        <dbReference type="SAM" id="Phobius"/>
    </source>
</evidence>
<comment type="caution">
    <text evidence="3">The sequence shown here is derived from an EMBL/GenBank/DDBJ whole genome shotgun (WGS) entry which is preliminary data.</text>
</comment>
<keyword evidence="4" id="KW-1185">Reference proteome</keyword>
<reference evidence="3 4" key="1">
    <citation type="submission" date="2024-09" db="EMBL/GenBank/DDBJ databases">
        <authorList>
            <person name="Sun Q."/>
            <person name="Mori K."/>
        </authorList>
    </citation>
    <scope>NUCLEOTIDE SEQUENCE [LARGE SCALE GENOMIC DNA]</scope>
    <source>
        <strain evidence="3 4">TBRC 5777</strain>
    </source>
</reference>